<dbReference type="Pfam" id="PF03219">
    <property type="entry name" value="TLC"/>
    <property type="match status" value="1"/>
</dbReference>
<evidence type="ECO:0000256" key="6">
    <source>
        <dbReference type="ARBA" id="ARBA00022840"/>
    </source>
</evidence>
<feature type="transmembrane region" description="Helical" evidence="9">
    <location>
        <begin position="314"/>
        <end position="333"/>
    </location>
</feature>
<comment type="subcellular location">
    <subcellularLocation>
        <location evidence="1">Membrane</location>
        <topology evidence="1">Multi-pass membrane protein</topology>
    </subcellularLocation>
</comment>
<evidence type="ECO:0000256" key="2">
    <source>
        <dbReference type="ARBA" id="ARBA00007127"/>
    </source>
</evidence>
<reference evidence="10" key="1">
    <citation type="journal article" date="2017" name="Appl. Environ. Microbiol.">
        <title>Molecular characterization of an Endozoicomonas-like organism causing infection in king scallop Pecten maximus L.</title>
        <authorList>
            <person name="Cano I."/>
            <person name="van Aerle R."/>
            <person name="Ross S."/>
            <person name="Verner-Jeffreys D.W."/>
            <person name="Paley R.K."/>
            <person name="Rimmer G."/>
            <person name="Ryder D."/>
            <person name="Hooper P."/>
            <person name="Stone D."/>
            <person name="Feist S.W."/>
        </authorList>
    </citation>
    <scope>NUCLEOTIDE SEQUENCE</scope>
</reference>
<feature type="transmembrane region" description="Helical" evidence="9">
    <location>
        <begin position="374"/>
        <end position="396"/>
    </location>
</feature>
<evidence type="ECO:0000256" key="8">
    <source>
        <dbReference type="ARBA" id="ARBA00023136"/>
    </source>
</evidence>
<feature type="transmembrane region" description="Helical" evidence="9">
    <location>
        <begin position="345"/>
        <end position="368"/>
    </location>
</feature>
<keyword evidence="6" id="KW-0067">ATP-binding</keyword>
<evidence type="ECO:0000256" key="7">
    <source>
        <dbReference type="ARBA" id="ARBA00022989"/>
    </source>
</evidence>
<proteinExistence type="inferred from homology"/>
<keyword evidence="5" id="KW-0547">Nucleotide-binding</keyword>
<gene>
    <name evidence="10" type="primary">tlcA</name>
    <name evidence="10" type="ORF">CI610_00807</name>
</gene>
<evidence type="ECO:0000256" key="1">
    <source>
        <dbReference type="ARBA" id="ARBA00004141"/>
    </source>
</evidence>
<keyword evidence="4 9" id="KW-0812">Transmembrane</keyword>
<dbReference type="GO" id="GO:0005471">
    <property type="term" value="F:ATP:ADP antiporter activity"/>
    <property type="evidence" value="ECO:0007669"/>
    <property type="project" value="InterPro"/>
</dbReference>
<feature type="transmembrane region" description="Helical" evidence="9">
    <location>
        <begin position="21"/>
        <end position="39"/>
    </location>
</feature>
<keyword evidence="3" id="KW-0813">Transport</keyword>
<dbReference type="InterPro" id="IPR004667">
    <property type="entry name" value="ADP_ATP_car_bac_type"/>
</dbReference>
<feature type="transmembrane region" description="Helical" evidence="9">
    <location>
        <begin position="147"/>
        <end position="168"/>
    </location>
</feature>
<feature type="transmembrane region" description="Helical" evidence="9">
    <location>
        <begin position="180"/>
        <end position="201"/>
    </location>
</feature>
<dbReference type="EMBL" id="NSIT01000027">
    <property type="protein sequence ID" value="PJE80194.1"/>
    <property type="molecule type" value="Genomic_DNA"/>
</dbReference>
<keyword evidence="7 9" id="KW-1133">Transmembrane helix</keyword>
<name>A0A2H9TAH2_9ZZZZ</name>
<accession>A0A2H9TAH2</accession>
<evidence type="ECO:0000256" key="5">
    <source>
        <dbReference type="ARBA" id="ARBA00022741"/>
    </source>
</evidence>
<dbReference type="GO" id="GO:0016020">
    <property type="term" value="C:membrane"/>
    <property type="evidence" value="ECO:0007669"/>
    <property type="project" value="UniProtKB-SubCell"/>
</dbReference>
<protein>
    <submittedName>
        <fullName evidence="10">ADP,ATP carrier protein 1</fullName>
    </submittedName>
</protein>
<dbReference type="AlphaFoldDB" id="A0A2H9TAH2"/>
<comment type="similarity">
    <text evidence="2">Belongs to the ADP/ATP translocase tlc family.</text>
</comment>
<feature type="transmembrane region" description="Helical" evidence="9">
    <location>
        <begin position="275"/>
        <end position="294"/>
    </location>
</feature>
<evidence type="ECO:0000256" key="4">
    <source>
        <dbReference type="ARBA" id="ARBA00022692"/>
    </source>
</evidence>
<sequence length="496" mass="56370">MNAQPFSPWRKRLWPVHGYELKKLIPMVMMFFLIIFNYQLLRDIKDALVVTSEGSGAEIIPFLKFWGVLPSAFLFVMLYMKFSNSVNPSRLFYGSILPFTFFFGCFPIIYMFRDTIHPSELADRLQAFLPQGFMGLIAMFRNWSYSLFYIMAELWGSVALSLLFWGFANATNSIEESKRFYPLFGLLGNMSLPAAGSIIIITSRFVSTAHHGSQDHWQTSLNWLMGAVVLSTLLIMATYRWMHKHLQLQYHTNTHPKHPQMKLIDSIKYLVSSRYLYLLTVLVVCYGFSINLIEVTWKNRLKLQYPDPNDYLEFMGFFTTCTGFFTIFMMLFVGGNMLRRFGWTITALFTPVVLLITGIGFFLCILGNTTVNQLTLLLGTTPLMLSVIFGMSQNILSKASKYAMFDPTKEMAYIPLDEEQKVKGKAAIDVIGARLGKSGGALVQQALIIAFGTISAITPYLGIVLLLIILSWSSAAWFLGKQFKKKTDGNNAISYP</sequence>
<dbReference type="GO" id="GO:0005524">
    <property type="term" value="F:ATP binding"/>
    <property type="evidence" value="ECO:0007669"/>
    <property type="project" value="UniProtKB-KW"/>
</dbReference>
<feature type="transmembrane region" description="Helical" evidence="9">
    <location>
        <begin position="221"/>
        <end position="239"/>
    </location>
</feature>
<comment type="caution">
    <text evidence="10">The sequence shown here is derived from an EMBL/GenBank/DDBJ whole genome shotgun (WGS) entry which is preliminary data.</text>
</comment>
<dbReference type="NCBIfam" id="TIGR00769">
    <property type="entry name" value="AAA"/>
    <property type="match status" value="1"/>
</dbReference>
<dbReference type="PANTHER" id="PTHR31187:SF1">
    <property type="entry name" value="ADP,ATP CARRIER PROTEIN 1"/>
    <property type="match status" value="1"/>
</dbReference>
<dbReference type="PANTHER" id="PTHR31187">
    <property type="match status" value="1"/>
</dbReference>
<feature type="transmembrane region" description="Helical" evidence="9">
    <location>
        <begin position="91"/>
        <end position="112"/>
    </location>
</feature>
<feature type="transmembrane region" description="Helical" evidence="9">
    <location>
        <begin position="59"/>
        <end position="79"/>
    </location>
</feature>
<evidence type="ECO:0000256" key="3">
    <source>
        <dbReference type="ARBA" id="ARBA00022448"/>
    </source>
</evidence>
<keyword evidence="8 9" id="KW-0472">Membrane</keyword>
<evidence type="ECO:0000313" key="10">
    <source>
        <dbReference type="EMBL" id="PJE80194.1"/>
    </source>
</evidence>
<organism evidence="10">
    <name type="scientific">invertebrate metagenome</name>
    <dbReference type="NCBI Taxonomy" id="1711999"/>
    <lineage>
        <taxon>unclassified sequences</taxon>
        <taxon>metagenomes</taxon>
        <taxon>organismal metagenomes</taxon>
    </lineage>
</organism>
<evidence type="ECO:0000256" key="9">
    <source>
        <dbReference type="SAM" id="Phobius"/>
    </source>
</evidence>